<reference evidence="1" key="1">
    <citation type="submission" date="2020-08" db="EMBL/GenBank/DDBJ databases">
        <title>Multicomponent nature underlies the extraordinary mechanical properties of spider dragline silk.</title>
        <authorList>
            <person name="Kono N."/>
            <person name="Nakamura H."/>
            <person name="Mori M."/>
            <person name="Yoshida Y."/>
            <person name="Ohtoshi R."/>
            <person name="Malay A.D."/>
            <person name="Moran D.A.P."/>
            <person name="Tomita M."/>
            <person name="Numata K."/>
            <person name="Arakawa K."/>
        </authorList>
    </citation>
    <scope>NUCLEOTIDE SEQUENCE</scope>
</reference>
<accession>A0A8X6Y8G1</accession>
<evidence type="ECO:0000313" key="2">
    <source>
        <dbReference type="Proteomes" id="UP000886998"/>
    </source>
</evidence>
<protein>
    <submittedName>
        <fullName evidence="1">Uncharacterized protein</fullName>
    </submittedName>
</protein>
<dbReference type="AlphaFoldDB" id="A0A8X6Y8G1"/>
<keyword evidence="2" id="KW-1185">Reference proteome</keyword>
<sequence>MRMEHCSAAELPMECGVGISARQEAPLMSSTHPCVVGGNELKGLNGNGRVRKSIEYSWSRTWIPVVEHTEIRKEKI</sequence>
<name>A0A8X6Y8G1_9ARAC</name>
<evidence type="ECO:0000313" key="1">
    <source>
        <dbReference type="EMBL" id="GFY66511.1"/>
    </source>
</evidence>
<dbReference type="Proteomes" id="UP000886998">
    <property type="component" value="Unassembled WGS sequence"/>
</dbReference>
<proteinExistence type="predicted"/>
<organism evidence="1 2">
    <name type="scientific">Trichonephila inaurata madagascariensis</name>
    <dbReference type="NCBI Taxonomy" id="2747483"/>
    <lineage>
        <taxon>Eukaryota</taxon>
        <taxon>Metazoa</taxon>
        <taxon>Ecdysozoa</taxon>
        <taxon>Arthropoda</taxon>
        <taxon>Chelicerata</taxon>
        <taxon>Arachnida</taxon>
        <taxon>Araneae</taxon>
        <taxon>Araneomorphae</taxon>
        <taxon>Entelegynae</taxon>
        <taxon>Araneoidea</taxon>
        <taxon>Nephilidae</taxon>
        <taxon>Trichonephila</taxon>
        <taxon>Trichonephila inaurata</taxon>
    </lineage>
</organism>
<dbReference type="EMBL" id="BMAV01016075">
    <property type="protein sequence ID" value="GFY66511.1"/>
    <property type="molecule type" value="Genomic_DNA"/>
</dbReference>
<comment type="caution">
    <text evidence="1">The sequence shown here is derived from an EMBL/GenBank/DDBJ whole genome shotgun (WGS) entry which is preliminary data.</text>
</comment>
<gene>
    <name evidence="1" type="ORF">TNIN_73951</name>
</gene>